<feature type="region of interest" description="Disordered" evidence="1">
    <location>
        <begin position="133"/>
        <end position="157"/>
    </location>
</feature>
<proteinExistence type="predicted"/>
<gene>
    <name evidence="3" type="ORF">PG986_012494</name>
</gene>
<evidence type="ECO:0000256" key="1">
    <source>
        <dbReference type="SAM" id="MobiDB-lite"/>
    </source>
</evidence>
<organism evidence="3 4">
    <name type="scientific">Apiospora aurea</name>
    <dbReference type="NCBI Taxonomy" id="335848"/>
    <lineage>
        <taxon>Eukaryota</taxon>
        <taxon>Fungi</taxon>
        <taxon>Dikarya</taxon>
        <taxon>Ascomycota</taxon>
        <taxon>Pezizomycotina</taxon>
        <taxon>Sordariomycetes</taxon>
        <taxon>Xylariomycetidae</taxon>
        <taxon>Amphisphaeriales</taxon>
        <taxon>Apiosporaceae</taxon>
        <taxon>Apiospora</taxon>
    </lineage>
</organism>
<evidence type="ECO:0000256" key="2">
    <source>
        <dbReference type="SAM" id="SignalP"/>
    </source>
</evidence>
<accession>A0ABR1Q055</accession>
<dbReference type="GeneID" id="92081778"/>
<name>A0ABR1Q055_9PEZI</name>
<keyword evidence="4" id="KW-1185">Reference proteome</keyword>
<dbReference type="RefSeq" id="XP_066695412.1">
    <property type="nucleotide sequence ID" value="XM_066848716.1"/>
</dbReference>
<evidence type="ECO:0000313" key="4">
    <source>
        <dbReference type="Proteomes" id="UP001391051"/>
    </source>
</evidence>
<dbReference type="EMBL" id="JAQQWE010000008">
    <property type="protein sequence ID" value="KAK7943381.1"/>
    <property type="molecule type" value="Genomic_DNA"/>
</dbReference>
<evidence type="ECO:0000313" key="3">
    <source>
        <dbReference type="EMBL" id="KAK7943381.1"/>
    </source>
</evidence>
<keyword evidence="2" id="KW-0732">Signal</keyword>
<reference evidence="3 4" key="1">
    <citation type="submission" date="2023-01" db="EMBL/GenBank/DDBJ databases">
        <title>Analysis of 21 Apiospora genomes using comparative genomics revels a genus with tremendous synthesis potential of carbohydrate active enzymes and secondary metabolites.</title>
        <authorList>
            <person name="Sorensen T."/>
        </authorList>
    </citation>
    <scope>NUCLEOTIDE SEQUENCE [LARGE SCALE GENOMIC DNA]</scope>
    <source>
        <strain evidence="3 4">CBS 24483</strain>
    </source>
</reference>
<dbReference type="Proteomes" id="UP001391051">
    <property type="component" value="Unassembled WGS sequence"/>
</dbReference>
<sequence length="157" mass="16007">MMNNAFTQFLTLSIALGGLIGSGKSGPIPTPERADVIDSTVMGQSSSTAPPIASRDINAMTADAKDGLAKIIQDIYAAIANATDGYYLENANDEPLIMARDINAITTNATDGLANVIQGIFAAIADSKDHHTANATDGGNGGALDGSMGTTGRSGYN</sequence>
<feature type="signal peptide" evidence="2">
    <location>
        <begin position="1"/>
        <end position="25"/>
    </location>
</feature>
<feature type="chain" id="PRO_5045790489" evidence="2">
    <location>
        <begin position="26"/>
        <end position="157"/>
    </location>
</feature>
<feature type="compositionally biased region" description="Polar residues" evidence="1">
    <location>
        <begin position="148"/>
        <end position="157"/>
    </location>
</feature>
<protein>
    <submittedName>
        <fullName evidence="3">Uncharacterized protein</fullName>
    </submittedName>
</protein>
<comment type="caution">
    <text evidence="3">The sequence shown here is derived from an EMBL/GenBank/DDBJ whole genome shotgun (WGS) entry which is preliminary data.</text>
</comment>